<comment type="caution">
    <text evidence="1">The sequence shown here is derived from an EMBL/GenBank/DDBJ whole genome shotgun (WGS) entry which is preliminary data.</text>
</comment>
<sequence>MIRDAPADYISVKLGINVVNLDAMRLRAFVPAVHGFLDTIRDGHPEVPLVLISPLFCGVHEDTPGPGAIDPASIGTDQVRFVATGAPGDVALGRLTLQVIRRELRSLADRRANDRNLHYLDGTSLYGPADAVELPLPDGLHPSAEAHRRIGTRFAAYAFTGTGPFAR</sequence>
<dbReference type="Gene3D" id="3.40.50.1110">
    <property type="entry name" value="SGNH hydrolase"/>
    <property type="match status" value="1"/>
</dbReference>
<reference evidence="2" key="1">
    <citation type="journal article" date="2019" name="Int. J. Syst. Evol. Microbiol.">
        <title>The Global Catalogue of Microorganisms (GCM) 10K type strain sequencing project: providing services to taxonomists for standard genome sequencing and annotation.</title>
        <authorList>
            <consortium name="The Broad Institute Genomics Platform"/>
            <consortium name="The Broad Institute Genome Sequencing Center for Infectious Disease"/>
            <person name="Wu L."/>
            <person name="Ma J."/>
        </authorList>
    </citation>
    <scope>NUCLEOTIDE SEQUENCE [LARGE SCALE GENOMIC DNA]</scope>
    <source>
        <strain evidence="2">JCM 32148</strain>
    </source>
</reference>
<dbReference type="Proteomes" id="UP001597053">
    <property type="component" value="Unassembled WGS sequence"/>
</dbReference>
<keyword evidence="2" id="KW-1185">Reference proteome</keyword>
<organism evidence="1 2">
    <name type="scientific">Micromonospora azadirachtae</name>
    <dbReference type="NCBI Taxonomy" id="1970735"/>
    <lineage>
        <taxon>Bacteria</taxon>
        <taxon>Bacillati</taxon>
        <taxon>Actinomycetota</taxon>
        <taxon>Actinomycetes</taxon>
        <taxon>Micromonosporales</taxon>
        <taxon>Micromonosporaceae</taxon>
        <taxon>Micromonospora</taxon>
    </lineage>
</organism>
<dbReference type="SUPFAM" id="SSF52266">
    <property type="entry name" value="SGNH hydrolase"/>
    <property type="match status" value="1"/>
</dbReference>
<gene>
    <name evidence="1" type="ORF">ACFQZ8_10650</name>
</gene>
<dbReference type="InterPro" id="IPR036514">
    <property type="entry name" value="SGNH_hydro_sf"/>
</dbReference>
<name>A0ABW3A1I1_9ACTN</name>
<evidence type="ECO:0000313" key="1">
    <source>
        <dbReference type="EMBL" id="MFD0784369.1"/>
    </source>
</evidence>
<protein>
    <recommendedName>
        <fullName evidence="3">SGNH hydrolase-type esterase domain-containing protein</fullName>
    </recommendedName>
</protein>
<evidence type="ECO:0008006" key="3">
    <source>
        <dbReference type="Google" id="ProtNLM"/>
    </source>
</evidence>
<accession>A0ABW3A1I1</accession>
<dbReference type="EMBL" id="JBHTHM010000395">
    <property type="protein sequence ID" value="MFD0784369.1"/>
    <property type="molecule type" value="Genomic_DNA"/>
</dbReference>
<evidence type="ECO:0000313" key="2">
    <source>
        <dbReference type="Proteomes" id="UP001597053"/>
    </source>
</evidence>
<proteinExistence type="predicted"/>